<dbReference type="InterPro" id="IPR011014">
    <property type="entry name" value="MscS_channel_TM-2"/>
</dbReference>
<feature type="transmembrane region" description="Helical" evidence="7">
    <location>
        <begin position="189"/>
        <end position="210"/>
    </location>
</feature>
<evidence type="ECO:0000313" key="11">
    <source>
        <dbReference type="EMBL" id="SLN47102.1"/>
    </source>
</evidence>
<keyword evidence="7" id="KW-0407">Ion channel</keyword>
<evidence type="ECO:0000256" key="3">
    <source>
        <dbReference type="ARBA" id="ARBA00022475"/>
    </source>
</evidence>
<keyword evidence="7" id="KW-0813">Transport</keyword>
<dbReference type="InterPro" id="IPR007055">
    <property type="entry name" value="BON_dom"/>
</dbReference>
<dbReference type="PANTHER" id="PTHR30221">
    <property type="entry name" value="SMALL-CONDUCTANCE MECHANOSENSITIVE CHANNEL"/>
    <property type="match status" value="1"/>
</dbReference>
<evidence type="ECO:0000256" key="5">
    <source>
        <dbReference type="ARBA" id="ARBA00022989"/>
    </source>
</evidence>
<dbReference type="Pfam" id="PF04972">
    <property type="entry name" value="BON"/>
    <property type="match status" value="1"/>
</dbReference>
<dbReference type="Gene3D" id="3.30.70.100">
    <property type="match status" value="1"/>
</dbReference>
<dbReference type="Proteomes" id="UP000193623">
    <property type="component" value="Unassembled WGS sequence"/>
</dbReference>
<dbReference type="InterPro" id="IPR011066">
    <property type="entry name" value="MscS_channel_C_sf"/>
</dbReference>
<dbReference type="AlphaFoldDB" id="A0A1Y5SUB8"/>
<evidence type="ECO:0000256" key="9">
    <source>
        <dbReference type="SAM" id="SignalP"/>
    </source>
</evidence>
<keyword evidence="4 7" id="KW-0812">Transmembrane</keyword>
<evidence type="ECO:0000313" key="12">
    <source>
        <dbReference type="Proteomes" id="UP000193623"/>
    </source>
</evidence>
<sequence>MRLFSLLLSAFMICATFTAAQEAPSGPIATEQSVQQDADIANRIRDILRELGNYSDVTVTVSDGVVTLRGTTNSLIEAQDLDTLVNRIEGVVAVKNDVTETTDLARRLDPAMERFMGRIEALLVQLPLALIALTVFLLINWLGAWVGRWRNPWDRLAPNAFIADLFRTVARIAFLIAAIVIALDIMNATALLSTILGAAGLIGLAIGFAVRDTVENFIASVMLSIRQPFRPNDVVEINGDQGKVIRLTSRATILLSFDGNHIRIPNATVFKSRIINFSQNRERRFTFTIGIDSAADLGSTRELVIKTVKDLPFVLDEPAADAWIGDITDAGIEIIVVGWINQNETSMVRARGETLRLVKYAIEASGVSLPNTTYTIEMGGGTLTADPGPQTDATNTPPNETTEIAEVSAQSDEDLDKLIDAERQTEEAEDLLREDAAKE</sequence>
<dbReference type="OrthoDB" id="9793781at2"/>
<keyword evidence="5 7" id="KW-1133">Transmembrane helix</keyword>
<comment type="subunit">
    <text evidence="7">Homoheptamer.</text>
</comment>
<keyword evidence="12" id="KW-1185">Reference proteome</keyword>
<keyword evidence="6 7" id="KW-0472">Membrane</keyword>
<comment type="caution">
    <text evidence="7">Lacks conserved residue(s) required for the propagation of feature annotation.</text>
</comment>
<feature type="chain" id="PRO_5010999904" description="Small-conductance mechanosensitive channel" evidence="9">
    <location>
        <begin position="21"/>
        <end position="439"/>
    </location>
</feature>
<dbReference type="InterPro" id="IPR023408">
    <property type="entry name" value="MscS_beta-dom_sf"/>
</dbReference>
<evidence type="ECO:0000256" key="4">
    <source>
        <dbReference type="ARBA" id="ARBA00022692"/>
    </source>
</evidence>
<feature type="signal peptide" evidence="9">
    <location>
        <begin position="1"/>
        <end position="20"/>
    </location>
</feature>
<dbReference type="SUPFAM" id="SSF82861">
    <property type="entry name" value="Mechanosensitive channel protein MscS (YggB), transmembrane region"/>
    <property type="match status" value="1"/>
</dbReference>
<feature type="domain" description="BON" evidence="10">
    <location>
        <begin position="36"/>
        <end position="102"/>
    </location>
</feature>
<feature type="region of interest" description="Disordered" evidence="8">
    <location>
        <begin position="379"/>
        <end position="399"/>
    </location>
</feature>
<keyword evidence="3" id="KW-1003">Cell membrane</keyword>
<dbReference type="PROSITE" id="PS50914">
    <property type="entry name" value="BON"/>
    <property type="match status" value="1"/>
</dbReference>
<dbReference type="InterPro" id="IPR006685">
    <property type="entry name" value="MscS_channel_2nd"/>
</dbReference>
<keyword evidence="9" id="KW-0732">Signal</keyword>
<feature type="transmembrane region" description="Helical" evidence="7">
    <location>
        <begin position="165"/>
        <end position="183"/>
    </location>
</feature>
<evidence type="ECO:0000256" key="1">
    <source>
        <dbReference type="ARBA" id="ARBA00004651"/>
    </source>
</evidence>
<accession>A0A1Y5SUB8</accession>
<comment type="function">
    <text evidence="7">Mechanosensitive channel that participates in the regulation of osmotic pressure changes within the cell, opening in response to stretch forces in the membrane lipid bilayer, without the need for other proteins. Contributes to normal resistance to hypoosmotic shock. Forms an ion channel of 1.0 nanosiemens conductance with a slight preference for anions.</text>
</comment>
<protein>
    <recommendedName>
        <fullName evidence="7">Small-conductance mechanosensitive channel</fullName>
    </recommendedName>
</protein>
<gene>
    <name evidence="11" type="primary">mscS_1</name>
    <name evidence="11" type="ORF">PSJ8397_02466</name>
</gene>
<dbReference type="SUPFAM" id="SSF50182">
    <property type="entry name" value="Sm-like ribonucleoproteins"/>
    <property type="match status" value="1"/>
</dbReference>
<dbReference type="PANTHER" id="PTHR30221:SF1">
    <property type="entry name" value="SMALL-CONDUCTANCE MECHANOSENSITIVE CHANNEL"/>
    <property type="match status" value="1"/>
</dbReference>
<organism evidence="11 12">
    <name type="scientific">Pseudooctadecabacter jejudonensis</name>
    <dbReference type="NCBI Taxonomy" id="1391910"/>
    <lineage>
        <taxon>Bacteria</taxon>
        <taxon>Pseudomonadati</taxon>
        <taxon>Pseudomonadota</taxon>
        <taxon>Alphaproteobacteria</taxon>
        <taxon>Rhodobacterales</taxon>
        <taxon>Paracoccaceae</taxon>
        <taxon>Pseudooctadecabacter</taxon>
    </lineage>
</organism>
<comment type="subcellular location">
    <subcellularLocation>
        <location evidence="7">Cell inner membrane</location>
        <topology evidence="7">Multi-pass membrane protein</topology>
    </subcellularLocation>
    <subcellularLocation>
        <location evidence="1">Cell membrane</location>
        <topology evidence="1">Multi-pass membrane protein</topology>
    </subcellularLocation>
</comment>
<reference evidence="11 12" key="1">
    <citation type="submission" date="2017-03" db="EMBL/GenBank/DDBJ databases">
        <authorList>
            <person name="Afonso C.L."/>
            <person name="Miller P.J."/>
            <person name="Scott M.A."/>
            <person name="Spackman E."/>
            <person name="Goraichik I."/>
            <person name="Dimitrov K.M."/>
            <person name="Suarez D.L."/>
            <person name="Swayne D.E."/>
        </authorList>
    </citation>
    <scope>NUCLEOTIDE SEQUENCE [LARGE SCALE GENOMIC DNA]</scope>
    <source>
        <strain evidence="11 12">CECT 8397</strain>
    </source>
</reference>
<feature type="transmembrane region" description="Helical" evidence="7">
    <location>
        <begin position="122"/>
        <end position="144"/>
    </location>
</feature>
<evidence type="ECO:0000256" key="2">
    <source>
        <dbReference type="ARBA" id="ARBA00008017"/>
    </source>
</evidence>
<keyword evidence="7" id="KW-0997">Cell inner membrane</keyword>
<proteinExistence type="inferred from homology"/>
<comment type="similarity">
    <text evidence="2 7">Belongs to the MscS (TC 1.A.23) family.</text>
</comment>
<evidence type="ECO:0000256" key="8">
    <source>
        <dbReference type="SAM" id="MobiDB-lite"/>
    </source>
</evidence>
<dbReference type="EMBL" id="FWFT01000003">
    <property type="protein sequence ID" value="SLN47102.1"/>
    <property type="molecule type" value="Genomic_DNA"/>
</dbReference>
<dbReference type="InterPro" id="IPR049278">
    <property type="entry name" value="MS_channel_C"/>
</dbReference>
<evidence type="ECO:0000256" key="7">
    <source>
        <dbReference type="RuleBase" id="RU369025"/>
    </source>
</evidence>
<dbReference type="Gene3D" id="3.30.1340.30">
    <property type="match status" value="1"/>
</dbReference>
<dbReference type="Gene3D" id="2.30.30.60">
    <property type="match status" value="1"/>
</dbReference>
<dbReference type="InterPro" id="IPR010920">
    <property type="entry name" value="LSM_dom_sf"/>
</dbReference>
<dbReference type="Pfam" id="PF21082">
    <property type="entry name" value="MS_channel_3rd"/>
    <property type="match status" value="1"/>
</dbReference>
<evidence type="ECO:0000256" key="6">
    <source>
        <dbReference type="ARBA" id="ARBA00023136"/>
    </source>
</evidence>
<dbReference type="RefSeq" id="WP_085864846.1">
    <property type="nucleotide sequence ID" value="NZ_FWFT01000003.1"/>
</dbReference>
<name>A0A1Y5SUB8_9RHOB</name>
<dbReference type="GO" id="GO:0005886">
    <property type="term" value="C:plasma membrane"/>
    <property type="evidence" value="ECO:0007669"/>
    <property type="project" value="UniProtKB-SubCell"/>
</dbReference>
<keyword evidence="7" id="KW-0406">Ion transport</keyword>
<dbReference type="InterPro" id="IPR045275">
    <property type="entry name" value="MscS_archaea/bacteria_type"/>
</dbReference>
<dbReference type="SUPFAM" id="SSF82689">
    <property type="entry name" value="Mechanosensitive channel protein MscS (YggB), C-terminal domain"/>
    <property type="match status" value="1"/>
</dbReference>
<dbReference type="Gene3D" id="1.10.287.1260">
    <property type="match status" value="1"/>
</dbReference>
<evidence type="ECO:0000259" key="10">
    <source>
        <dbReference type="PROSITE" id="PS50914"/>
    </source>
</evidence>
<dbReference type="GO" id="GO:0008381">
    <property type="term" value="F:mechanosensitive monoatomic ion channel activity"/>
    <property type="evidence" value="ECO:0007669"/>
    <property type="project" value="InterPro"/>
</dbReference>
<dbReference type="Pfam" id="PF00924">
    <property type="entry name" value="MS_channel_2nd"/>
    <property type="match status" value="1"/>
</dbReference>